<evidence type="ECO:0000313" key="1">
    <source>
        <dbReference type="Proteomes" id="UP000887576"/>
    </source>
</evidence>
<name>A0AC34RAB4_9BILA</name>
<dbReference type="Proteomes" id="UP000887576">
    <property type="component" value="Unplaced"/>
</dbReference>
<proteinExistence type="predicted"/>
<dbReference type="WBParaSite" id="JU765_v2.g4803.t1">
    <property type="protein sequence ID" value="JU765_v2.g4803.t1"/>
    <property type="gene ID" value="JU765_v2.g4803"/>
</dbReference>
<protein>
    <submittedName>
        <fullName evidence="2">Cytochrome P450</fullName>
    </submittedName>
</protein>
<evidence type="ECO:0000313" key="2">
    <source>
        <dbReference type="WBParaSite" id="JU765_v2.g4803.t1"/>
    </source>
</evidence>
<accession>A0AC34RAB4</accession>
<reference evidence="2" key="1">
    <citation type="submission" date="2022-11" db="UniProtKB">
        <authorList>
            <consortium name="WormBaseParasite"/>
        </authorList>
    </citation>
    <scope>IDENTIFICATION</scope>
</reference>
<sequence length="126" mass="14487">MDDKSKLHYLNAIIAEIQRVCNLLPLNVIHRVTKDVAIKGYCIPKDTAITHHISMVLKDERYFPEPEKFKPERFLDNSGKFIQPQELMPFGVGKRSCLGEGLARLELFLFIGNLFNHFEVKSGTKK</sequence>
<organism evidence="1 2">
    <name type="scientific">Panagrolaimus sp. JU765</name>
    <dbReference type="NCBI Taxonomy" id="591449"/>
    <lineage>
        <taxon>Eukaryota</taxon>
        <taxon>Metazoa</taxon>
        <taxon>Ecdysozoa</taxon>
        <taxon>Nematoda</taxon>
        <taxon>Chromadorea</taxon>
        <taxon>Rhabditida</taxon>
        <taxon>Tylenchina</taxon>
        <taxon>Panagrolaimomorpha</taxon>
        <taxon>Panagrolaimoidea</taxon>
        <taxon>Panagrolaimidae</taxon>
        <taxon>Panagrolaimus</taxon>
    </lineage>
</organism>